<protein>
    <recommendedName>
        <fullName evidence="4">F-box domain-containing protein</fullName>
    </recommendedName>
</protein>
<dbReference type="AlphaFoldDB" id="A0AA39M351"/>
<sequence>MDDLPGDLIEQIVQQTRFEAVKLMSKIDSDSFWVTEATHHVQRRSELLIEIDLKPNNDVGAVDYKLTREDTHATTNYLQRPTFTMRNESKFVELIRVQLKGEERLPFSSGGGEVEDFSGDEYTEDRITDSPEFQEDAIDDYEDQDSEDWQELYDRWRNDNGEDSDDDEYEDDYYDSDDDPYSDVIAVHPATPPPRINVNEKGLRQSLALMALRDMTIFKESTLVIDSLSEKLYPCVGSLIDLLSGNFAHVTLHNLLGFGGHISALLNRCLAMKCTRHLYINNVDIAALNPDLVVSLIKMGSLVTFYYFPRDRSHVPLLDVGRIVDIANWWTSEGGKNGNLNQIDMYCSRANWRLIRAQLENEGAERKYRSLFEVIGEKGNITCQLKEGMLLMVFHKL</sequence>
<feature type="compositionally biased region" description="Acidic residues" evidence="1">
    <location>
        <begin position="161"/>
        <end position="175"/>
    </location>
</feature>
<feature type="compositionally biased region" description="Acidic residues" evidence="1">
    <location>
        <begin position="113"/>
        <end position="123"/>
    </location>
</feature>
<dbReference type="Proteomes" id="UP001175271">
    <property type="component" value="Unassembled WGS sequence"/>
</dbReference>
<evidence type="ECO:0000256" key="1">
    <source>
        <dbReference type="SAM" id="MobiDB-lite"/>
    </source>
</evidence>
<keyword evidence="3" id="KW-1185">Reference proteome</keyword>
<feature type="compositionally biased region" description="Acidic residues" evidence="1">
    <location>
        <begin position="132"/>
        <end position="151"/>
    </location>
</feature>
<dbReference type="EMBL" id="JAUCMV010000002">
    <property type="protein sequence ID" value="KAK0418865.1"/>
    <property type="molecule type" value="Genomic_DNA"/>
</dbReference>
<accession>A0AA39M351</accession>
<evidence type="ECO:0000313" key="3">
    <source>
        <dbReference type="Proteomes" id="UP001175271"/>
    </source>
</evidence>
<feature type="region of interest" description="Disordered" evidence="1">
    <location>
        <begin position="105"/>
        <end position="175"/>
    </location>
</feature>
<gene>
    <name evidence="2" type="ORF">QR680_013815</name>
</gene>
<name>A0AA39M351_9BILA</name>
<evidence type="ECO:0000313" key="2">
    <source>
        <dbReference type="EMBL" id="KAK0418865.1"/>
    </source>
</evidence>
<comment type="caution">
    <text evidence="2">The sequence shown here is derived from an EMBL/GenBank/DDBJ whole genome shotgun (WGS) entry which is preliminary data.</text>
</comment>
<organism evidence="2 3">
    <name type="scientific">Steinernema hermaphroditum</name>
    <dbReference type="NCBI Taxonomy" id="289476"/>
    <lineage>
        <taxon>Eukaryota</taxon>
        <taxon>Metazoa</taxon>
        <taxon>Ecdysozoa</taxon>
        <taxon>Nematoda</taxon>
        <taxon>Chromadorea</taxon>
        <taxon>Rhabditida</taxon>
        <taxon>Tylenchina</taxon>
        <taxon>Panagrolaimomorpha</taxon>
        <taxon>Strongyloidoidea</taxon>
        <taxon>Steinernematidae</taxon>
        <taxon>Steinernema</taxon>
    </lineage>
</organism>
<proteinExistence type="predicted"/>
<reference evidence="2" key="1">
    <citation type="submission" date="2023-06" db="EMBL/GenBank/DDBJ databases">
        <title>Genomic analysis of the entomopathogenic nematode Steinernema hermaphroditum.</title>
        <authorList>
            <person name="Schwarz E.M."/>
            <person name="Heppert J.K."/>
            <person name="Baniya A."/>
            <person name="Schwartz H.T."/>
            <person name="Tan C.-H."/>
            <person name="Antoshechkin I."/>
            <person name="Sternberg P.W."/>
            <person name="Goodrich-Blair H."/>
            <person name="Dillman A.R."/>
        </authorList>
    </citation>
    <scope>NUCLEOTIDE SEQUENCE</scope>
    <source>
        <strain evidence="2">PS9179</strain>
        <tissue evidence="2">Whole animal</tissue>
    </source>
</reference>
<evidence type="ECO:0008006" key="4">
    <source>
        <dbReference type="Google" id="ProtNLM"/>
    </source>
</evidence>